<dbReference type="NCBIfam" id="TIGR00879">
    <property type="entry name" value="SP"/>
    <property type="match status" value="1"/>
</dbReference>
<feature type="transmembrane region" description="Helical" evidence="8">
    <location>
        <begin position="120"/>
        <end position="140"/>
    </location>
</feature>
<evidence type="ECO:0000256" key="2">
    <source>
        <dbReference type="ARBA" id="ARBA00010992"/>
    </source>
</evidence>
<dbReference type="InterPro" id="IPR005828">
    <property type="entry name" value="MFS_sugar_transport-like"/>
</dbReference>
<organism evidence="10 11">
    <name type="scientific">Lachnellula willkommii</name>
    <dbReference type="NCBI Taxonomy" id="215461"/>
    <lineage>
        <taxon>Eukaryota</taxon>
        <taxon>Fungi</taxon>
        <taxon>Dikarya</taxon>
        <taxon>Ascomycota</taxon>
        <taxon>Pezizomycotina</taxon>
        <taxon>Leotiomycetes</taxon>
        <taxon>Helotiales</taxon>
        <taxon>Lachnaceae</taxon>
        <taxon>Lachnellula</taxon>
    </lineage>
</organism>
<evidence type="ECO:0000256" key="8">
    <source>
        <dbReference type="SAM" id="Phobius"/>
    </source>
</evidence>
<feature type="transmembrane region" description="Helical" evidence="8">
    <location>
        <begin position="187"/>
        <end position="206"/>
    </location>
</feature>
<dbReference type="PANTHER" id="PTHR48022:SF70">
    <property type="entry name" value="MONOSACCHARIDE TRANSPORTER, PUTATIVE (AFU_ORTHOLOGUE AFUA_5G14540)-RELATED"/>
    <property type="match status" value="1"/>
</dbReference>
<keyword evidence="4 8" id="KW-0812">Transmembrane</keyword>
<feature type="transmembrane region" description="Helical" evidence="8">
    <location>
        <begin position="440"/>
        <end position="458"/>
    </location>
</feature>
<dbReference type="InterPro" id="IPR050360">
    <property type="entry name" value="MFS_Sugar_Transporters"/>
</dbReference>
<dbReference type="PROSITE" id="PS00216">
    <property type="entry name" value="SUGAR_TRANSPORT_1"/>
    <property type="match status" value="1"/>
</dbReference>
<dbReference type="InterPro" id="IPR036259">
    <property type="entry name" value="MFS_trans_sf"/>
</dbReference>
<dbReference type="SUPFAM" id="SSF103473">
    <property type="entry name" value="MFS general substrate transporter"/>
    <property type="match status" value="1"/>
</dbReference>
<evidence type="ECO:0000256" key="4">
    <source>
        <dbReference type="ARBA" id="ARBA00022692"/>
    </source>
</evidence>
<dbReference type="AlphaFoldDB" id="A0A559M7Z5"/>
<keyword evidence="11" id="KW-1185">Reference proteome</keyword>
<dbReference type="FunFam" id="1.20.1250.20:FF:000217">
    <property type="entry name" value="MFS lactose permease, putative"/>
    <property type="match status" value="1"/>
</dbReference>
<evidence type="ECO:0000256" key="5">
    <source>
        <dbReference type="ARBA" id="ARBA00022989"/>
    </source>
</evidence>
<feature type="transmembrane region" description="Helical" evidence="8">
    <location>
        <begin position="84"/>
        <end position="108"/>
    </location>
</feature>
<feature type="transmembrane region" description="Helical" evidence="8">
    <location>
        <begin position="146"/>
        <end position="167"/>
    </location>
</feature>
<dbReference type="PRINTS" id="PR00171">
    <property type="entry name" value="SUGRTRNSPORT"/>
</dbReference>
<name>A0A559M7Z5_9HELO</name>
<feature type="transmembrane region" description="Helical" evidence="8">
    <location>
        <begin position="212"/>
        <end position="231"/>
    </location>
</feature>
<keyword evidence="6 8" id="KW-0472">Membrane</keyword>
<dbReference type="InterPro" id="IPR020846">
    <property type="entry name" value="MFS_dom"/>
</dbReference>
<proteinExistence type="inferred from homology"/>
<feature type="transmembrane region" description="Helical" evidence="8">
    <location>
        <begin position="46"/>
        <end position="64"/>
    </location>
</feature>
<comment type="similarity">
    <text evidence="2 7">Belongs to the major facilitator superfamily. Sugar transporter (TC 2.A.1.1) family.</text>
</comment>
<feature type="transmembrane region" description="Helical" evidence="8">
    <location>
        <begin position="301"/>
        <end position="324"/>
    </location>
</feature>
<dbReference type="Gene3D" id="1.20.1250.20">
    <property type="entry name" value="MFS general substrate transporter like domains"/>
    <property type="match status" value="1"/>
</dbReference>
<dbReference type="PROSITE" id="PS50850">
    <property type="entry name" value="MFS"/>
    <property type="match status" value="1"/>
</dbReference>
<dbReference type="PANTHER" id="PTHR48022">
    <property type="entry name" value="PLASTIDIC GLUCOSE TRANSPORTER 4"/>
    <property type="match status" value="1"/>
</dbReference>
<evidence type="ECO:0000256" key="6">
    <source>
        <dbReference type="ARBA" id="ARBA00023136"/>
    </source>
</evidence>
<evidence type="ECO:0000259" key="9">
    <source>
        <dbReference type="PROSITE" id="PS50850"/>
    </source>
</evidence>
<dbReference type="EMBL" id="QGML01001423">
    <property type="protein sequence ID" value="TVY89079.1"/>
    <property type="molecule type" value="Genomic_DNA"/>
</dbReference>
<feature type="transmembrane region" description="Helical" evidence="8">
    <location>
        <begin position="336"/>
        <end position="356"/>
    </location>
</feature>
<evidence type="ECO:0000313" key="11">
    <source>
        <dbReference type="Proteomes" id="UP000315522"/>
    </source>
</evidence>
<dbReference type="GO" id="GO:0016020">
    <property type="term" value="C:membrane"/>
    <property type="evidence" value="ECO:0007669"/>
    <property type="project" value="UniProtKB-SubCell"/>
</dbReference>
<evidence type="ECO:0000256" key="3">
    <source>
        <dbReference type="ARBA" id="ARBA00022448"/>
    </source>
</evidence>
<comment type="caution">
    <text evidence="10">The sequence shown here is derived from an EMBL/GenBank/DDBJ whole genome shotgun (WGS) entry which is preliminary data.</text>
</comment>
<protein>
    <submittedName>
        <fullName evidence="10">Lactose permease</fullName>
    </submittedName>
</protein>
<evidence type="ECO:0000256" key="7">
    <source>
        <dbReference type="RuleBase" id="RU003346"/>
    </source>
</evidence>
<feature type="transmembrane region" description="Helical" evidence="8">
    <location>
        <begin position="368"/>
        <end position="387"/>
    </location>
</feature>
<feature type="domain" description="Major facilitator superfamily (MFS) profile" evidence="9">
    <location>
        <begin position="51"/>
        <end position="491"/>
    </location>
</feature>
<sequence>MATETENTETSISDGNQLPAHDFGTAIQLAQDVEETSFSPWTWSMLRLYLVLACAYLCGCLNGYDGALMGGLNGMKSYQTYFHMTVAGSSTGLVFAMYNIGSLAAVFFTGPTNDYLGRRAGMFIGSFIVIIGTSVQAPAISHKMFLGGRFVLGFGVSFCCVSAPCYVSEMAHPKWRGTLTGLYNCTWYIGSIIASWVVYGCSYLSISGAWRIPVWCQLLTSVIVCIGVWFIPESPRWLMAQDRIEDAGKVLAKYHGEGSVDHPIVQLQLKEMVSQVGTDDSDKKWWDYHELWNTHSARRRLICVLGMACFGQISGNSLSSYYLAAMLKTAGIVDQHTVLMLNGINPVLSFLGAILGARLSDKFGRRPLLLYTTVFCACCFAVITGTSKMATKNPNAHEAANTAVAFIFLFGIVFSFGWTPLQSMYIAETLPTATRAKGTAVGNFASSVASTVIAYSSGPAFQNIHYYFYLVFVFWDLFEVLIMYFYFPETKARTLEELAEVFEAPNPVKKSLKKRGALTVMNTLHLNDPEEKVAA</sequence>
<dbReference type="InterPro" id="IPR005829">
    <property type="entry name" value="Sugar_transporter_CS"/>
</dbReference>
<reference evidence="10 11" key="1">
    <citation type="submission" date="2018-05" db="EMBL/GenBank/DDBJ databases">
        <title>Genome sequencing and assembly of the regulated plant pathogen Lachnellula willkommii and related sister species for the development of diagnostic species identification markers.</title>
        <authorList>
            <person name="Giroux E."/>
            <person name="Bilodeau G."/>
        </authorList>
    </citation>
    <scope>NUCLEOTIDE SEQUENCE [LARGE SCALE GENOMIC DNA]</scope>
    <source>
        <strain evidence="10 11">CBS 172.35</strain>
    </source>
</reference>
<keyword evidence="3 7" id="KW-0813">Transport</keyword>
<dbReference type="InterPro" id="IPR003663">
    <property type="entry name" value="Sugar/inositol_transpt"/>
</dbReference>
<keyword evidence="5 8" id="KW-1133">Transmembrane helix</keyword>
<dbReference type="Pfam" id="PF00083">
    <property type="entry name" value="Sugar_tr"/>
    <property type="match status" value="1"/>
</dbReference>
<dbReference type="GO" id="GO:0005351">
    <property type="term" value="F:carbohydrate:proton symporter activity"/>
    <property type="evidence" value="ECO:0007669"/>
    <property type="project" value="TreeGrafter"/>
</dbReference>
<accession>A0A559M7Z5</accession>
<evidence type="ECO:0000256" key="1">
    <source>
        <dbReference type="ARBA" id="ARBA00004141"/>
    </source>
</evidence>
<dbReference type="Proteomes" id="UP000315522">
    <property type="component" value="Unassembled WGS sequence"/>
</dbReference>
<feature type="transmembrane region" description="Helical" evidence="8">
    <location>
        <begin position="464"/>
        <end position="487"/>
    </location>
</feature>
<evidence type="ECO:0000313" key="10">
    <source>
        <dbReference type="EMBL" id="TVY89079.1"/>
    </source>
</evidence>
<feature type="transmembrane region" description="Helical" evidence="8">
    <location>
        <begin position="399"/>
        <end position="419"/>
    </location>
</feature>
<comment type="subcellular location">
    <subcellularLocation>
        <location evidence="1">Membrane</location>
        <topology evidence="1">Multi-pass membrane protein</topology>
    </subcellularLocation>
</comment>
<gene>
    <name evidence="10" type="primary">LAC12_2</name>
    <name evidence="10" type="ORF">LAWI1_G004734</name>
</gene>